<dbReference type="GO" id="GO:0016620">
    <property type="term" value="F:oxidoreductase activity, acting on the aldehyde or oxo group of donors, NAD or NADP as acceptor"/>
    <property type="evidence" value="ECO:0007669"/>
    <property type="project" value="InterPro"/>
</dbReference>
<keyword evidence="1" id="KW-0560">Oxidoreductase</keyword>
<dbReference type="KEGG" id="pacs:FAZ98_17240"/>
<reference evidence="3 4" key="1">
    <citation type="submission" date="2019-12" db="EMBL/GenBank/DDBJ databases">
        <title>Paraburkholderia acidiphila 7Q-K02 sp. nov and Paraburkholderia acidisoli DHF22 sp. nov., two strains isolated from forest soil.</title>
        <authorList>
            <person name="Gao Z."/>
            <person name="Qiu L."/>
        </authorList>
    </citation>
    <scope>NUCLEOTIDE SEQUENCE [LARGE SCALE GENOMIC DNA]</scope>
    <source>
        <strain evidence="3 4">DHF22</strain>
    </source>
</reference>
<evidence type="ECO:0000259" key="2">
    <source>
        <dbReference type="Pfam" id="PF00171"/>
    </source>
</evidence>
<dbReference type="Gene3D" id="3.40.605.10">
    <property type="entry name" value="Aldehyde Dehydrogenase, Chain A, domain 1"/>
    <property type="match status" value="1"/>
</dbReference>
<dbReference type="InterPro" id="IPR016162">
    <property type="entry name" value="Ald_DH_N"/>
</dbReference>
<gene>
    <name evidence="3" type="ORF">FAZ98_17240</name>
</gene>
<dbReference type="InterPro" id="IPR015590">
    <property type="entry name" value="Aldehyde_DH_dom"/>
</dbReference>
<dbReference type="RefSeq" id="WP_158952519.1">
    <property type="nucleotide sequence ID" value="NZ_CP046914.1"/>
</dbReference>
<organism evidence="3 4">
    <name type="scientific">Paraburkholderia acidisoli</name>
    <dbReference type="NCBI Taxonomy" id="2571748"/>
    <lineage>
        <taxon>Bacteria</taxon>
        <taxon>Pseudomonadati</taxon>
        <taxon>Pseudomonadota</taxon>
        <taxon>Betaproteobacteria</taxon>
        <taxon>Burkholderiales</taxon>
        <taxon>Burkholderiaceae</taxon>
        <taxon>Paraburkholderia</taxon>
    </lineage>
</organism>
<name>A0A7Z2GKM5_9BURK</name>
<dbReference type="OrthoDB" id="9759612at2"/>
<evidence type="ECO:0000313" key="4">
    <source>
        <dbReference type="Proteomes" id="UP000433577"/>
    </source>
</evidence>
<dbReference type="Pfam" id="PF00171">
    <property type="entry name" value="Aldedh"/>
    <property type="match status" value="1"/>
</dbReference>
<dbReference type="InterPro" id="IPR016163">
    <property type="entry name" value="Ald_DH_C"/>
</dbReference>
<dbReference type="EMBL" id="CP046914">
    <property type="protein sequence ID" value="QGZ63526.1"/>
    <property type="molecule type" value="Genomic_DNA"/>
</dbReference>
<proteinExistence type="predicted"/>
<evidence type="ECO:0000313" key="3">
    <source>
        <dbReference type="EMBL" id="QGZ63526.1"/>
    </source>
</evidence>
<dbReference type="PANTHER" id="PTHR43111">
    <property type="entry name" value="ALDEHYDE DEHYDROGENASE B-RELATED"/>
    <property type="match status" value="1"/>
</dbReference>
<dbReference type="Gene3D" id="3.40.309.10">
    <property type="entry name" value="Aldehyde Dehydrogenase, Chain A, domain 2"/>
    <property type="match status" value="1"/>
</dbReference>
<evidence type="ECO:0000256" key="1">
    <source>
        <dbReference type="ARBA" id="ARBA00023002"/>
    </source>
</evidence>
<protein>
    <submittedName>
        <fullName evidence="3">3,4-dehydroadipyl-CoA semialdehyde dehydrogenase</fullName>
    </submittedName>
</protein>
<keyword evidence="4" id="KW-1185">Reference proteome</keyword>
<feature type="domain" description="Aldehyde dehydrogenase" evidence="2">
    <location>
        <begin position="13"/>
        <end position="467"/>
    </location>
</feature>
<dbReference type="PANTHER" id="PTHR43111:SF1">
    <property type="entry name" value="ALDEHYDE DEHYDROGENASE B-RELATED"/>
    <property type="match status" value="1"/>
</dbReference>
<dbReference type="Proteomes" id="UP000433577">
    <property type="component" value="Chromosome 2"/>
</dbReference>
<accession>A0A7Z2GKM5</accession>
<sequence length="531" mass="55211">MTSLLPNYVAGRWVAGTGPATPLVDPVTGETLVSVSSGGLDLPAAFDHARTTGGGALRALGYAQRAAKLGEIVKLLQANRDRYYEISLANSGTTRNDSAVDIDGGIFTLSYYAKLGASLGDSHALRDGDLASLSKDQSFGVQHVLVPTRGVALFINAFNFPSWGLWEKAAPALLSGVPVIVKPATATAWLTHRMVADIVEAGILPEGAISIVCGSSAGLLDPIGPFDVVSFTGSAQTAATLRRHAAFVERGARLNVEADSLNSAILCADAAPGTEAFDMFVSEVVREITVKSGQKCTAIRRAFVPASHLDAAVAAITAKLSKVVVGNPRNDSVRMGSLVSREQLAHVRDGIAALGEEAELVFNGATLPLVDADAAIAACIAPHLFVMRNPDEALRLHDVEVFGPVATLAPYTVRDDVLPETHAVELARRGQGSLVASIYANDSTHLARVALELADTHGRVHALSPSVRQTQTGHGNVMPMSLHGGPGRAGGGEELGGLRALGFYHRRAAIQGSAETLGALVDAGVQASSPS</sequence>
<dbReference type="AlphaFoldDB" id="A0A7Z2GKM5"/>
<dbReference type="SUPFAM" id="SSF53720">
    <property type="entry name" value="ALDH-like"/>
    <property type="match status" value="1"/>
</dbReference>
<dbReference type="NCBIfam" id="NF008868">
    <property type="entry name" value="PRK11903.1"/>
    <property type="match status" value="1"/>
</dbReference>
<dbReference type="InterPro" id="IPR016161">
    <property type="entry name" value="Ald_DH/histidinol_DH"/>
</dbReference>